<evidence type="ECO:0000256" key="2">
    <source>
        <dbReference type="ARBA" id="ARBA00022840"/>
    </source>
</evidence>
<dbReference type="Pfam" id="PF00012">
    <property type="entry name" value="HSP70"/>
    <property type="match status" value="1"/>
</dbReference>
<accession>A0A9K3DF73</accession>
<comment type="caution">
    <text evidence="3">The sequence shown here is derived from an EMBL/GenBank/DDBJ whole genome shotgun (WGS) entry which is preliminary data.</text>
</comment>
<keyword evidence="2" id="KW-0067">ATP-binding</keyword>
<gene>
    <name evidence="3" type="ORF">KIPB_016932</name>
</gene>
<dbReference type="SUPFAM" id="SSF53067">
    <property type="entry name" value="Actin-like ATPase domain"/>
    <property type="match status" value="1"/>
</dbReference>
<dbReference type="Proteomes" id="UP000265618">
    <property type="component" value="Unassembled WGS sequence"/>
</dbReference>
<protein>
    <submittedName>
        <fullName evidence="3">Heat shock protein 70 family protein</fullName>
    </submittedName>
</protein>
<keyword evidence="4" id="KW-1185">Reference proteome</keyword>
<dbReference type="AlphaFoldDB" id="A0A9K3DF73"/>
<sequence length="57" mass="6364">MENGRVGVSVFYLDEQRVIPCEQVAAMLIKRVALNSEHMTGVHPLECCIAVPGYFNQ</sequence>
<evidence type="ECO:0000313" key="4">
    <source>
        <dbReference type="Proteomes" id="UP000265618"/>
    </source>
</evidence>
<reference evidence="3 4" key="1">
    <citation type="journal article" date="2018" name="PLoS ONE">
        <title>The draft genome of Kipferlia bialata reveals reductive genome evolution in fornicate parasites.</title>
        <authorList>
            <person name="Tanifuji G."/>
            <person name="Takabayashi S."/>
            <person name="Kume K."/>
            <person name="Takagi M."/>
            <person name="Nakayama T."/>
            <person name="Kamikawa R."/>
            <person name="Inagaki Y."/>
            <person name="Hashimoto T."/>
        </authorList>
    </citation>
    <scope>NUCLEOTIDE SEQUENCE [LARGE SCALE GENOMIC DNA]</scope>
    <source>
        <strain evidence="3">NY0173</strain>
    </source>
</reference>
<feature type="non-terminal residue" evidence="3">
    <location>
        <position position="1"/>
    </location>
</feature>
<dbReference type="GO" id="GO:0005524">
    <property type="term" value="F:ATP binding"/>
    <property type="evidence" value="ECO:0007669"/>
    <property type="project" value="UniProtKB-KW"/>
</dbReference>
<dbReference type="InterPro" id="IPR043129">
    <property type="entry name" value="ATPase_NBD"/>
</dbReference>
<keyword evidence="3" id="KW-0346">Stress response</keyword>
<dbReference type="GO" id="GO:0140662">
    <property type="term" value="F:ATP-dependent protein folding chaperone"/>
    <property type="evidence" value="ECO:0007669"/>
    <property type="project" value="InterPro"/>
</dbReference>
<dbReference type="Gene3D" id="3.30.420.40">
    <property type="match status" value="1"/>
</dbReference>
<keyword evidence="1" id="KW-0547">Nucleotide-binding</keyword>
<dbReference type="EMBL" id="BDIP01010838">
    <property type="protein sequence ID" value="GIQ92884.1"/>
    <property type="molecule type" value="Genomic_DNA"/>
</dbReference>
<evidence type="ECO:0000256" key="1">
    <source>
        <dbReference type="ARBA" id="ARBA00022741"/>
    </source>
</evidence>
<evidence type="ECO:0000313" key="3">
    <source>
        <dbReference type="EMBL" id="GIQ92884.1"/>
    </source>
</evidence>
<dbReference type="Gene3D" id="3.30.30.30">
    <property type="match status" value="1"/>
</dbReference>
<dbReference type="InterPro" id="IPR013126">
    <property type="entry name" value="Hsp_70_fam"/>
</dbReference>
<organism evidence="3 4">
    <name type="scientific">Kipferlia bialata</name>
    <dbReference type="NCBI Taxonomy" id="797122"/>
    <lineage>
        <taxon>Eukaryota</taxon>
        <taxon>Metamonada</taxon>
        <taxon>Carpediemonas-like organisms</taxon>
        <taxon>Kipferlia</taxon>
    </lineage>
</organism>
<name>A0A9K3DF73_9EUKA</name>
<proteinExistence type="predicted"/>